<gene>
    <name evidence="2" type="ORF">THAOC_03310</name>
</gene>
<name>K0TPW0_THAOC</name>
<evidence type="ECO:0000313" key="2">
    <source>
        <dbReference type="EMBL" id="EJK74982.1"/>
    </source>
</evidence>
<accession>K0TPW0</accession>
<dbReference type="PANTHER" id="PTHR33418:SF1">
    <property type="entry name" value="HELICASE-ASSOCIATED DOMAIN-CONTAINING PROTEIN"/>
    <property type="match status" value="1"/>
</dbReference>
<dbReference type="Gene3D" id="6.10.140.530">
    <property type="match status" value="1"/>
</dbReference>
<dbReference type="PANTHER" id="PTHR33418">
    <property type="entry name" value="HELICASE-ASSOCIATED"/>
    <property type="match status" value="1"/>
</dbReference>
<evidence type="ECO:0000259" key="1">
    <source>
        <dbReference type="Pfam" id="PF03457"/>
    </source>
</evidence>
<dbReference type="Pfam" id="PF03457">
    <property type="entry name" value="HA"/>
    <property type="match status" value="1"/>
</dbReference>
<dbReference type="EMBL" id="AGNL01003211">
    <property type="protein sequence ID" value="EJK74982.1"/>
    <property type="molecule type" value="Genomic_DNA"/>
</dbReference>
<feature type="domain" description="Helicase-associated" evidence="1">
    <location>
        <begin position="3"/>
        <end position="49"/>
    </location>
</feature>
<dbReference type="Proteomes" id="UP000266841">
    <property type="component" value="Unassembled WGS sequence"/>
</dbReference>
<proteinExistence type="predicted"/>
<protein>
    <recommendedName>
        <fullName evidence="1">Helicase-associated domain-containing protein</fullName>
    </recommendedName>
</protein>
<reference evidence="2 3" key="1">
    <citation type="journal article" date="2012" name="Genome Biol.">
        <title>Genome and low-iron response of an oceanic diatom adapted to chronic iron limitation.</title>
        <authorList>
            <person name="Lommer M."/>
            <person name="Specht M."/>
            <person name="Roy A.S."/>
            <person name="Kraemer L."/>
            <person name="Andreson R."/>
            <person name="Gutowska M.A."/>
            <person name="Wolf J."/>
            <person name="Bergner S.V."/>
            <person name="Schilhabel M.B."/>
            <person name="Klostermeier U.C."/>
            <person name="Beiko R.G."/>
            <person name="Rosenstiel P."/>
            <person name="Hippler M."/>
            <person name="Laroche J."/>
        </authorList>
    </citation>
    <scope>NUCLEOTIDE SEQUENCE [LARGE SCALE GENOMIC DNA]</scope>
    <source>
        <strain evidence="2 3">CCMP1005</strain>
    </source>
</reference>
<dbReference type="AlphaFoldDB" id="K0TPW0"/>
<dbReference type="InterPro" id="IPR005114">
    <property type="entry name" value="Helicase_assoc"/>
</dbReference>
<evidence type="ECO:0000313" key="3">
    <source>
        <dbReference type="Proteomes" id="UP000266841"/>
    </source>
</evidence>
<keyword evidence="3" id="KW-1185">Reference proteome</keyword>
<dbReference type="OrthoDB" id="44064at2759"/>
<sequence length="170" mass="19275">MLEYKRVHGHCEVPQKEGMLGMWVANQRKAKKSDSLSQDRVDRLNSTGFTWKVQVGKTKLLPEWKRSKEDLIKWDEKLAAVAAGGILSDHQKKWLQEQKQLDMDCKLGDYKSKQLRLLLSKDHKTECAAESAAECVTDCAAECVTECVAESNSEAIEFLNNLGQNDYVEV</sequence>
<comment type="caution">
    <text evidence="2">The sequence shown here is derived from an EMBL/GenBank/DDBJ whole genome shotgun (WGS) entry which is preliminary data.</text>
</comment>
<organism evidence="2 3">
    <name type="scientific">Thalassiosira oceanica</name>
    <name type="common">Marine diatom</name>
    <dbReference type="NCBI Taxonomy" id="159749"/>
    <lineage>
        <taxon>Eukaryota</taxon>
        <taxon>Sar</taxon>
        <taxon>Stramenopiles</taxon>
        <taxon>Ochrophyta</taxon>
        <taxon>Bacillariophyta</taxon>
        <taxon>Coscinodiscophyceae</taxon>
        <taxon>Thalassiosirophycidae</taxon>
        <taxon>Thalassiosirales</taxon>
        <taxon>Thalassiosiraceae</taxon>
        <taxon>Thalassiosira</taxon>
    </lineage>
</organism>